<sequence length="78" mass="8969">MSCYRGPWAEVIWDRPNAEFIDSLVKVGYDYPTASAIGERICRDEALVGNAEGMKSEMIRVFNESPKYRNPKLRIRSN</sequence>
<name>A0ABV9KGZ2_9RHOB</name>
<dbReference type="RefSeq" id="WP_380717718.1">
    <property type="nucleotide sequence ID" value="NZ_JBHSGI010000009.1"/>
</dbReference>
<comment type="caution">
    <text evidence="1">The sequence shown here is derived from an EMBL/GenBank/DDBJ whole genome shotgun (WGS) entry which is preliminary data.</text>
</comment>
<gene>
    <name evidence="1" type="ORF">ACFO5X_12125</name>
</gene>
<protein>
    <submittedName>
        <fullName evidence="1">Uncharacterized protein</fullName>
    </submittedName>
</protein>
<dbReference type="Proteomes" id="UP001595973">
    <property type="component" value="Unassembled WGS sequence"/>
</dbReference>
<keyword evidence="2" id="KW-1185">Reference proteome</keyword>
<proteinExistence type="predicted"/>
<evidence type="ECO:0000313" key="2">
    <source>
        <dbReference type="Proteomes" id="UP001595973"/>
    </source>
</evidence>
<organism evidence="1 2">
    <name type="scientific">Seohaeicola nanhaiensis</name>
    <dbReference type="NCBI Taxonomy" id="1387282"/>
    <lineage>
        <taxon>Bacteria</taxon>
        <taxon>Pseudomonadati</taxon>
        <taxon>Pseudomonadota</taxon>
        <taxon>Alphaproteobacteria</taxon>
        <taxon>Rhodobacterales</taxon>
        <taxon>Roseobacteraceae</taxon>
        <taxon>Seohaeicola</taxon>
    </lineage>
</organism>
<evidence type="ECO:0000313" key="1">
    <source>
        <dbReference type="EMBL" id="MFC4669303.1"/>
    </source>
</evidence>
<dbReference type="EMBL" id="JBHSGI010000009">
    <property type="protein sequence ID" value="MFC4669303.1"/>
    <property type="molecule type" value="Genomic_DNA"/>
</dbReference>
<accession>A0ABV9KGZ2</accession>
<reference evidence="2" key="1">
    <citation type="journal article" date="2019" name="Int. J. Syst. Evol. Microbiol.">
        <title>The Global Catalogue of Microorganisms (GCM) 10K type strain sequencing project: providing services to taxonomists for standard genome sequencing and annotation.</title>
        <authorList>
            <consortium name="The Broad Institute Genomics Platform"/>
            <consortium name="The Broad Institute Genome Sequencing Center for Infectious Disease"/>
            <person name="Wu L."/>
            <person name="Ma J."/>
        </authorList>
    </citation>
    <scope>NUCLEOTIDE SEQUENCE [LARGE SCALE GENOMIC DNA]</scope>
    <source>
        <strain evidence="2">CGMCC 4.7283</strain>
    </source>
</reference>